<sequence length="583" mass="64532">MKRITKKYLAYAQAIAFASLLTAVLLLNLWPSGGDKQYDWARIRYRSKASSLPDARGICPGLEGSSKPALVVARIESEDTKWLDQLASYYHLCVYTADAPLDRTSRGLQIPANRGHEAMAYLTFMIDNYENIPEAGAVFVHGSRFAWHNDSPDYDNEVLLMALNLSSALQHDGYTNLRCDWSAGTCSPLQAQPQGSLETLLSSKLQPWSRRAVSDAALPRALQLLFDGSTDNAKSQALLRRSDAVRAQCCAQFAVSRDAIWRHSPDEYSALRQWLLDDGMAPSDDRTAGRILSYVWHILFLASPDSHTSLQGLNAQACPSAQACYCRLYGKYDDNGIPGGKEAAAKQIGQKFAAGAYDVIHVQEDFAYDDEIYDNDNHKFRTKTTGNVPFGSGLNTLANFGWSDLRKIKWDRCFINEADCLTPKGFTYMRMNVAEGVTIGFDNLHAEAENEEQDFEARRSNIDQLSNHITSVSAGQAVIIFGDTNTLYSRSQDNIRVLGTQNGLRDAWIDLIQGGTIPANAPECTDPTTNQTCEAIDKVLYRSGANVVLSATSHAYVTDRFLQLNGDRLSDHNAVLVDFAWSA</sequence>
<dbReference type="Pfam" id="PF11913">
    <property type="entry name" value="DUF3431"/>
    <property type="match status" value="1"/>
</dbReference>
<evidence type="ECO:0000313" key="2">
    <source>
        <dbReference type="EMBL" id="PPJ60807.1"/>
    </source>
</evidence>
<dbReference type="PANTHER" id="PTHR37490:SF3">
    <property type="entry name" value="DUF3431 DOMAIN CONTAINING PROTEIN"/>
    <property type="match status" value="1"/>
</dbReference>
<dbReference type="OrthoDB" id="426718at2759"/>
<dbReference type="Gene3D" id="3.60.10.10">
    <property type="entry name" value="Endonuclease/exonuclease/phosphatase"/>
    <property type="match status" value="1"/>
</dbReference>
<dbReference type="SUPFAM" id="SSF56219">
    <property type="entry name" value="DNase I-like"/>
    <property type="match status" value="1"/>
</dbReference>
<dbReference type="STRING" id="357750.A0A2S6CM51"/>
<evidence type="ECO:0000259" key="1">
    <source>
        <dbReference type="Pfam" id="PF22669"/>
    </source>
</evidence>
<evidence type="ECO:0000313" key="3">
    <source>
        <dbReference type="Proteomes" id="UP000237631"/>
    </source>
</evidence>
<organism evidence="2 3">
    <name type="scientific">Cercospora berteroae</name>
    <dbReference type="NCBI Taxonomy" id="357750"/>
    <lineage>
        <taxon>Eukaryota</taxon>
        <taxon>Fungi</taxon>
        <taxon>Dikarya</taxon>
        <taxon>Ascomycota</taxon>
        <taxon>Pezizomycotina</taxon>
        <taxon>Dothideomycetes</taxon>
        <taxon>Dothideomycetidae</taxon>
        <taxon>Mycosphaerellales</taxon>
        <taxon>Mycosphaerellaceae</taxon>
        <taxon>Cercospora</taxon>
    </lineage>
</organism>
<gene>
    <name evidence="2" type="ORF">CBER1_02327</name>
</gene>
<dbReference type="InterPro" id="IPR036691">
    <property type="entry name" value="Endo/exonu/phosph_ase_sf"/>
</dbReference>
<accession>A0A2S6CM51</accession>
<proteinExistence type="predicted"/>
<dbReference type="InterPro" id="IPR000300">
    <property type="entry name" value="IPPc"/>
</dbReference>
<reference evidence="3" key="1">
    <citation type="journal article" date="2017" name="bioRxiv">
        <title>Conservation of a gene cluster reveals novel cercosporin biosynthetic mechanisms and extends production to the genus Colletotrichum.</title>
        <authorList>
            <person name="de Jonge R."/>
            <person name="Ebert M.K."/>
            <person name="Huitt-Roehl C.R."/>
            <person name="Pal P."/>
            <person name="Suttle J.C."/>
            <person name="Spanner R.E."/>
            <person name="Neubauer J.D."/>
            <person name="Jurick W.M.II."/>
            <person name="Stott K.A."/>
            <person name="Secor G.A."/>
            <person name="Thomma B.P.H.J."/>
            <person name="Van de Peer Y."/>
            <person name="Townsend C.A."/>
            <person name="Bolton M.D."/>
        </authorList>
    </citation>
    <scope>NUCLEOTIDE SEQUENCE [LARGE SCALE GENOMIC DNA]</scope>
    <source>
        <strain evidence="3">CBS538.71</strain>
    </source>
</reference>
<keyword evidence="3" id="KW-1185">Reference proteome</keyword>
<feature type="domain" description="Inositol polyphosphate-related phosphatase" evidence="1">
    <location>
        <begin position="351"/>
        <end position="517"/>
    </location>
</feature>
<dbReference type="EMBL" id="PNEN01000211">
    <property type="protein sequence ID" value="PPJ60807.1"/>
    <property type="molecule type" value="Genomic_DNA"/>
</dbReference>
<dbReference type="GO" id="GO:0016791">
    <property type="term" value="F:phosphatase activity"/>
    <property type="evidence" value="ECO:0007669"/>
    <property type="project" value="InterPro"/>
</dbReference>
<dbReference type="Pfam" id="PF22669">
    <property type="entry name" value="Exo_endo_phos2"/>
    <property type="match status" value="1"/>
</dbReference>
<dbReference type="InterPro" id="IPR021838">
    <property type="entry name" value="DUF3431"/>
</dbReference>
<dbReference type="Proteomes" id="UP000237631">
    <property type="component" value="Unassembled WGS sequence"/>
</dbReference>
<dbReference type="PANTHER" id="PTHR37490">
    <property type="entry name" value="EXPRESSED PROTEIN"/>
    <property type="match status" value="1"/>
</dbReference>
<dbReference type="AlphaFoldDB" id="A0A2S6CM51"/>
<name>A0A2S6CM51_9PEZI</name>
<dbReference type="GO" id="GO:0046856">
    <property type="term" value="P:phosphatidylinositol dephosphorylation"/>
    <property type="evidence" value="ECO:0007669"/>
    <property type="project" value="InterPro"/>
</dbReference>
<comment type="caution">
    <text evidence="2">The sequence shown here is derived from an EMBL/GenBank/DDBJ whole genome shotgun (WGS) entry which is preliminary data.</text>
</comment>
<protein>
    <recommendedName>
        <fullName evidence="1">Inositol polyphosphate-related phosphatase domain-containing protein</fullName>
    </recommendedName>
</protein>